<reference evidence="1 2" key="1">
    <citation type="journal article" date="2016" name="Mol. Biol. Evol.">
        <title>Comparative Genomics of Early-Diverging Mushroom-Forming Fungi Provides Insights into the Origins of Lignocellulose Decay Capabilities.</title>
        <authorList>
            <person name="Nagy L.G."/>
            <person name="Riley R."/>
            <person name="Tritt A."/>
            <person name="Adam C."/>
            <person name="Daum C."/>
            <person name="Floudas D."/>
            <person name="Sun H."/>
            <person name="Yadav J.S."/>
            <person name="Pangilinan J."/>
            <person name="Larsson K.H."/>
            <person name="Matsuura K."/>
            <person name="Barry K."/>
            <person name="Labutti K."/>
            <person name="Kuo R."/>
            <person name="Ohm R.A."/>
            <person name="Bhattacharya S.S."/>
            <person name="Shirouzu T."/>
            <person name="Yoshinaga Y."/>
            <person name="Martin F.M."/>
            <person name="Grigoriev I.V."/>
            <person name="Hibbett D.S."/>
        </authorList>
    </citation>
    <scope>NUCLEOTIDE SEQUENCE [LARGE SCALE GENOMIC DNA]</scope>
    <source>
        <strain evidence="1 2">HHB12029</strain>
    </source>
</reference>
<proteinExistence type="predicted"/>
<keyword evidence="2" id="KW-1185">Reference proteome</keyword>
<gene>
    <name evidence="1" type="ORF">EXIGLDRAFT_766902</name>
</gene>
<dbReference type="EMBL" id="KV425968">
    <property type="protein sequence ID" value="KZV94746.1"/>
    <property type="molecule type" value="Genomic_DNA"/>
</dbReference>
<evidence type="ECO:0000313" key="1">
    <source>
        <dbReference type="EMBL" id="KZV94746.1"/>
    </source>
</evidence>
<dbReference type="InParanoid" id="A0A165JEW6"/>
<sequence>MSIMPMTARRLPSPSPFSTHIATVVDTEIATSMFILNTTSGVCPIVFPHLSFPTLFDIGSHTRLEVDLPQSLLVLGYTYTLASCTRTFSCDIAFSTHSDWANLVLQYSDFVMPLSCSVIDFVKDIKYRKKIVDSNGVETEEVCNVPSDDIIDPVAQHKKFLLMCSDEPEILTHRSFFQQGSRVPSSRTNG</sequence>
<dbReference type="AlphaFoldDB" id="A0A165JEW6"/>
<accession>A0A165JEW6</accession>
<dbReference type="Proteomes" id="UP000077266">
    <property type="component" value="Unassembled WGS sequence"/>
</dbReference>
<evidence type="ECO:0000313" key="2">
    <source>
        <dbReference type="Proteomes" id="UP000077266"/>
    </source>
</evidence>
<organism evidence="1 2">
    <name type="scientific">Exidia glandulosa HHB12029</name>
    <dbReference type="NCBI Taxonomy" id="1314781"/>
    <lineage>
        <taxon>Eukaryota</taxon>
        <taxon>Fungi</taxon>
        <taxon>Dikarya</taxon>
        <taxon>Basidiomycota</taxon>
        <taxon>Agaricomycotina</taxon>
        <taxon>Agaricomycetes</taxon>
        <taxon>Auriculariales</taxon>
        <taxon>Exidiaceae</taxon>
        <taxon>Exidia</taxon>
    </lineage>
</organism>
<protein>
    <submittedName>
        <fullName evidence="1">Uncharacterized protein</fullName>
    </submittedName>
</protein>
<name>A0A165JEW6_EXIGL</name>